<evidence type="ECO:0000256" key="2">
    <source>
        <dbReference type="ARBA" id="ARBA00022448"/>
    </source>
</evidence>
<evidence type="ECO:0000313" key="6">
    <source>
        <dbReference type="EMBL" id="NBI30401.1"/>
    </source>
</evidence>
<dbReference type="SUPFAM" id="SSF52540">
    <property type="entry name" value="P-loop containing nucleoside triphosphate hydrolases"/>
    <property type="match status" value="1"/>
</dbReference>
<dbReference type="CDD" id="cd03230">
    <property type="entry name" value="ABC_DR_subfamily_A"/>
    <property type="match status" value="1"/>
</dbReference>
<evidence type="ECO:0000313" key="7">
    <source>
        <dbReference type="Proteomes" id="UP000448943"/>
    </source>
</evidence>
<sequence length="301" mass="34329">MSAISTKNLTKYYGKHKGVSNINLDVKEGEIFGFIGPNGAGKSTTIRMLMQLIKPTSGEISVLNKPLTTEQHTLRNKIGYLPSEINYYKDMTGKQVLEFAARANDIQLKDTSTNQYAELLNFDMSKKVKSYSMGNRKKLGILQTLLHKPKLLILDEPTSGLDPLMQHSFFDLLKELNRSGMTIFFSTHVLSEVEKVCDRVAIIRNGEIIRTSKVSEIQESKKRSIEVQFMESGNLIEKYGLQQMDSAVGFKNGIHYLTVQKEIHNVLKHISQYPIQDISIHKPTLEELFMEYYEKEEGEEQ</sequence>
<evidence type="ECO:0000259" key="5">
    <source>
        <dbReference type="PROSITE" id="PS50893"/>
    </source>
</evidence>
<dbReference type="InterPro" id="IPR050763">
    <property type="entry name" value="ABC_transporter_ATP-binding"/>
</dbReference>
<dbReference type="InterPro" id="IPR003439">
    <property type="entry name" value="ABC_transporter-like_ATP-bd"/>
</dbReference>
<dbReference type="Proteomes" id="UP000448943">
    <property type="component" value="Unassembled WGS sequence"/>
</dbReference>
<dbReference type="Gene3D" id="3.40.50.300">
    <property type="entry name" value="P-loop containing nucleotide triphosphate hydrolases"/>
    <property type="match status" value="1"/>
</dbReference>
<feature type="domain" description="ABC transporter" evidence="5">
    <location>
        <begin position="4"/>
        <end position="230"/>
    </location>
</feature>
<dbReference type="CDD" id="cd09854">
    <property type="entry name" value="PIN_VapC-like"/>
    <property type="match status" value="1"/>
</dbReference>
<dbReference type="PANTHER" id="PTHR42711:SF5">
    <property type="entry name" value="ABC TRANSPORTER ATP-BINDING PROTEIN NATA"/>
    <property type="match status" value="1"/>
</dbReference>
<dbReference type="InterPro" id="IPR027417">
    <property type="entry name" value="P-loop_NTPase"/>
</dbReference>
<dbReference type="AlphaFoldDB" id="A0A6N9Q6R8"/>
<proteinExistence type="inferred from homology"/>
<organism evidence="6 7">
    <name type="scientific">Chengkuizengella marina</name>
    <dbReference type="NCBI Taxonomy" id="2507566"/>
    <lineage>
        <taxon>Bacteria</taxon>
        <taxon>Bacillati</taxon>
        <taxon>Bacillota</taxon>
        <taxon>Bacilli</taxon>
        <taxon>Bacillales</taxon>
        <taxon>Paenibacillaceae</taxon>
        <taxon>Chengkuizengella</taxon>
    </lineage>
</organism>
<keyword evidence="7" id="KW-1185">Reference proteome</keyword>
<keyword evidence="2" id="KW-0813">Transport</keyword>
<dbReference type="EMBL" id="SIJB01000032">
    <property type="protein sequence ID" value="NBI30401.1"/>
    <property type="molecule type" value="Genomic_DNA"/>
</dbReference>
<dbReference type="GO" id="GO:0005524">
    <property type="term" value="F:ATP binding"/>
    <property type="evidence" value="ECO:0007669"/>
    <property type="project" value="UniProtKB-KW"/>
</dbReference>
<gene>
    <name evidence="6" type="ORF">ERL59_15740</name>
</gene>
<dbReference type="GO" id="GO:0016887">
    <property type="term" value="F:ATP hydrolysis activity"/>
    <property type="evidence" value="ECO:0007669"/>
    <property type="project" value="InterPro"/>
</dbReference>
<evidence type="ECO:0000256" key="1">
    <source>
        <dbReference type="ARBA" id="ARBA00005417"/>
    </source>
</evidence>
<name>A0A6N9Q6R8_9BACL</name>
<dbReference type="PROSITE" id="PS50893">
    <property type="entry name" value="ABC_TRANSPORTER_2"/>
    <property type="match status" value="1"/>
</dbReference>
<reference evidence="6 7" key="1">
    <citation type="submission" date="2019-01" db="EMBL/GenBank/DDBJ databases">
        <title>Chengkuizengella sp. nov., isolated from deep-sea sediment of East Pacific Ocean.</title>
        <authorList>
            <person name="Yang J."/>
            <person name="Lai Q."/>
            <person name="Shao Z."/>
        </authorList>
    </citation>
    <scope>NUCLEOTIDE SEQUENCE [LARGE SCALE GENOMIC DNA]</scope>
    <source>
        <strain evidence="6 7">YPA3-1-1</strain>
    </source>
</reference>
<dbReference type="RefSeq" id="WP_160647214.1">
    <property type="nucleotide sequence ID" value="NZ_SIJB01000032.1"/>
</dbReference>
<comment type="caution">
    <text evidence="6">The sequence shown here is derived from an EMBL/GenBank/DDBJ whole genome shotgun (WGS) entry which is preliminary data.</text>
</comment>
<dbReference type="InterPro" id="IPR003593">
    <property type="entry name" value="AAA+_ATPase"/>
</dbReference>
<keyword evidence="3" id="KW-0547">Nucleotide-binding</keyword>
<dbReference type="PANTHER" id="PTHR42711">
    <property type="entry name" value="ABC TRANSPORTER ATP-BINDING PROTEIN"/>
    <property type="match status" value="1"/>
</dbReference>
<evidence type="ECO:0000256" key="4">
    <source>
        <dbReference type="ARBA" id="ARBA00022840"/>
    </source>
</evidence>
<dbReference type="Pfam" id="PF00005">
    <property type="entry name" value="ABC_tran"/>
    <property type="match status" value="1"/>
</dbReference>
<dbReference type="SMART" id="SM00382">
    <property type="entry name" value="AAA"/>
    <property type="match status" value="1"/>
</dbReference>
<dbReference type="OrthoDB" id="9804819at2"/>
<protein>
    <submittedName>
        <fullName evidence="6">ABC transporter ATP-binding protein</fullName>
    </submittedName>
</protein>
<comment type="similarity">
    <text evidence="1">Belongs to the ABC transporter superfamily.</text>
</comment>
<evidence type="ECO:0000256" key="3">
    <source>
        <dbReference type="ARBA" id="ARBA00022741"/>
    </source>
</evidence>
<keyword evidence="4 6" id="KW-0067">ATP-binding</keyword>
<accession>A0A6N9Q6R8</accession>